<sequence>MNSTRVLSIPLIRCDYQVFKYNGIKKRENIDNKVFNGMIKEEIIDEADHHNEYRQTIQKGVKCEFDEEINTIDTVIKNEMDLNDGSVFKGSFNNEWHSSELISQINSDKTAHFNSKALLKRNSKTPTRKRRKRLILIIQFLFNF</sequence>
<keyword evidence="2" id="KW-1185">Reference proteome</keyword>
<accession>A0A8R2JLM7</accession>
<organism evidence="1 2">
    <name type="scientific">Acyrthosiphon pisum</name>
    <name type="common">Pea aphid</name>
    <dbReference type="NCBI Taxonomy" id="7029"/>
    <lineage>
        <taxon>Eukaryota</taxon>
        <taxon>Metazoa</taxon>
        <taxon>Ecdysozoa</taxon>
        <taxon>Arthropoda</taxon>
        <taxon>Hexapoda</taxon>
        <taxon>Insecta</taxon>
        <taxon>Pterygota</taxon>
        <taxon>Neoptera</taxon>
        <taxon>Paraneoptera</taxon>
        <taxon>Hemiptera</taxon>
        <taxon>Sternorrhyncha</taxon>
        <taxon>Aphidomorpha</taxon>
        <taxon>Aphidoidea</taxon>
        <taxon>Aphididae</taxon>
        <taxon>Macrosiphini</taxon>
        <taxon>Acyrthosiphon</taxon>
    </lineage>
</organism>
<dbReference type="AlphaFoldDB" id="A0A8R2JLM7"/>
<evidence type="ECO:0000313" key="1">
    <source>
        <dbReference type="EnsemblMetazoa" id="XP_029341549.1"/>
    </source>
</evidence>
<dbReference type="EnsemblMetazoa" id="XM_029485689.1">
    <property type="protein sequence ID" value="XP_029341549.1"/>
    <property type="gene ID" value="LOC107882848"/>
</dbReference>
<dbReference type="RefSeq" id="XP_029341549.1">
    <property type="nucleotide sequence ID" value="XM_029485689.1"/>
</dbReference>
<dbReference type="Proteomes" id="UP000007819">
    <property type="component" value="Chromosome X"/>
</dbReference>
<reference evidence="1" key="2">
    <citation type="submission" date="2022-06" db="UniProtKB">
        <authorList>
            <consortium name="EnsemblMetazoa"/>
        </authorList>
    </citation>
    <scope>IDENTIFICATION</scope>
</reference>
<proteinExistence type="predicted"/>
<name>A0A8R2JLM7_ACYPI</name>
<protein>
    <submittedName>
        <fullName evidence="1">Uncharacterized protein</fullName>
    </submittedName>
</protein>
<evidence type="ECO:0000313" key="2">
    <source>
        <dbReference type="Proteomes" id="UP000007819"/>
    </source>
</evidence>
<reference evidence="2" key="1">
    <citation type="submission" date="2010-06" db="EMBL/GenBank/DDBJ databases">
        <authorList>
            <person name="Jiang H."/>
            <person name="Abraham K."/>
            <person name="Ali S."/>
            <person name="Alsbrooks S.L."/>
            <person name="Anim B.N."/>
            <person name="Anosike U.S."/>
            <person name="Attaway T."/>
            <person name="Bandaranaike D.P."/>
            <person name="Battles P.K."/>
            <person name="Bell S.N."/>
            <person name="Bell A.V."/>
            <person name="Beltran B."/>
            <person name="Bickham C."/>
            <person name="Bustamante Y."/>
            <person name="Caleb T."/>
            <person name="Canada A."/>
            <person name="Cardenas V."/>
            <person name="Carter K."/>
            <person name="Chacko J."/>
            <person name="Chandrabose M.N."/>
            <person name="Chavez D."/>
            <person name="Chavez A."/>
            <person name="Chen L."/>
            <person name="Chu H.-S."/>
            <person name="Claassen K.J."/>
            <person name="Cockrell R."/>
            <person name="Collins M."/>
            <person name="Cooper J.A."/>
            <person name="Cree A."/>
            <person name="Curry S.M."/>
            <person name="Da Y."/>
            <person name="Dao M.D."/>
            <person name="Das B."/>
            <person name="Davila M.-L."/>
            <person name="Davy-Carroll L."/>
            <person name="Denson S."/>
            <person name="Dinh H."/>
            <person name="Ebong V.E."/>
            <person name="Edwards J.R."/>
            <person name="Egan A."/>
            <person name="El-Daye J."/>
            <person name="Escobedo L."/>
            <person name="Fernandez S."/>
            <person name="Fernando P.R."/>
            <person name="Flagg N."/>
            <person name="Forbes L.D."/>
            <person name="Fowler R.G."/>
            <person name="Fu Q."/>
            <person name="Gabisi R.A."/>
            <person name="Ganer J."/>
            <person name="Garbino Pronczuk A."/>
            <person name="Garcia R.M."/>
            <person name="Garner T."/>
            <person name="Garrett T.E."/>
            <person name="Gonzalez D.A."/>
            <person name="Hamid H."/>
            <person name="Hawkins E.S."/>
            <person name="Hirani K."/>
            <person name="Hogues M.E."/>
            <person name="Hollins B."/>
            <person name="Hsiao C.-H."/>
            <person name="Jabil R."/>
            <person name="James M.L."/>
            <person name="Jhangiani S.N."/>
            <person name="Johnson B."/>
            <person name="Johnson Q."/>
            <person name="Joshi V."/>
            <person name="Kalu J.B."/>
            <person name="Kam C."/>
            <person name="Kashfia A."/>
            <person name="Keebler J."/>
            <person name="Kisamo H."/>
            <person name="Kovar C.L."/>
            <person name="Lago L.A."/>
            <person name="Lai C.-Y."/>
            <person name="Laidlaw J."/>
            <person name="Lara F."/>
            <person name="Le T.-K."/>
            <person name="Lee S.L."/>
            <person name="Legall F.H."/>
            <person name="Lemon S.J."/>
            <person name="Lewis L.R."/>
            <person name="Li B."/>
            <person name="Liu Y."/>
            <person name="Liu Y.-S."/>
            <person name="Lopez J."/>
            <person name="Lozado R.J."/>
            <person name="Lu J."/>
            <person name="Madu R.C."/>
            <person name="Maheshwari M."/>
            <person name="Maheshwari R."/>
            <person name="Malloy K."/>
            <person name="Martinez E."/>
            <person name="Mathew T."/>
            <person name="Mercado I.C."/>
            <person name="Mercado C."/>
            <person name="Meyer B."/>
            <person name="Montgomery K."/>
            <person name="Morgan M.B."/>
            <person name="Munidasa M."/>
            <person name="Nazareth L.V."/>
            <person name="Nelson J."/>
            <person name="Ng B.M."/>
            <person name="Nguyen N.B."/>
            <person name="Nguyen P.Q."/>
            <person name="Nguyen T."/>
            <person name="Obregon M."/>
            <person name="Okwuonu G.O."/>
            <person name="Onwere C.G."/>
            <person name="Orozco G."/>
            <person name="Parra A."/>
            <person name="Patel S."/>
            <person name="Patil S."/>
            <person name="Perez A."/>
            <person name="Perez Y."/>
            <person name="Pham C."/>
            <person name="Primus E.L."/>
            <person name="Pu L.-L."/>
            <person name="Puazo M."/>
            <person name="Qin X."/>
            <person name="Quiroz J.B."/>
            <person name="Reese J."/>
            <person name="Richards S."/>
            <person name="Rives C.M."/>
            <person name="Robberts R."/>
            <person name="Ruiz S.J."/>
            <person name="Ruiz M.J."/>
            <person name="Santibanez J."/>
            <person name="Schneider B.W."/>
            <person name="Sisson I."/>
            <person name="Smith M."/>
            <person name="Sodergren E."/>
            <person name="Song X.-Z."/>
            <person name="Song B.B."/>
            <person name="Summersgill H."/>
            <person name="Thelus R."/>
            <person name="Thornton R.D."/>
            <person name="Trejos Z.Y."/>
            <person name="Usmani K."/>
            <person name="Vattathil S."/>
            <person name="Villasana D."/>
            <person name="Walker D.L."/>
            <person name="Wang S."/>
            <person name="Wang K."/>
            <person name="White C.S."/>
            <person name="Williams A.C."/>
            <person name="Williamson J."/>
            <person name="Wilson K."/>
            <person name="Woghiren I.O."/>
            <person name="Woodworth J.R."/>
            <person name="Worley K.C."/>
            <person name="Wright R.A."/>
            <person name="Wu W."/>
            <person name="Young L."/>
            <person name="Zhang L."/>
            <person name="Zhang J."/>
            <person name="Zhu Y."/>
            <person name="Muzny D.M."/>
            <person name="Weinstock G."/>
            <person name="Gibbs R.A."/>
        </authorList>
    </citation>
    <scope>NUCLEOTIDE SEQUENCE [LARGE SCALE GENOMIC DNA]</scope>
    <source>
        <strain evidence="2">LSR1</strain>
    </source>
</reference>
<dbReference type="GeneID" id="107882848"/>
<dbReference type="KEGG" id="api:107882848"/>